<evidence type="ECO:0000313" key="3">
    <source>
        <dbReference type="EMBL" id="KAK0165516.1"/>
    </source>
</evidence>
<protein>
    <submittedName>
        <fullName evidence="3">Uncharacterized protein</fullName>
    </submittedName>
</protein>
<sequence length="146" mass="16749">MSHPRQQKRQKCVREELIEVEENENGTANAIFISCSNESGSSDSSESGSESDDFSNGITNSPKLTYRQVRDSYEENQTKLAPNHEYKLIMGKRQYHVLRRRNIFHTILYGLHFILISMKKDAKPSGNFGFLNPALHIRFIIISDSL</sequence>
<name>A0AA39F9Q8_9HYME</name>
<evidence type="ECO:0000313" key="4">
    <source>
        <dbReference type="Proteomes" id="UP001168990"/>
    </source>
</evidence>
<dbReference type="AlphaFoldDB" id="A0AA39F9Q8"/>
<feature type="region of interest" description="Disordered" evidence="1">
    <location>
        <begin position="34"/>
        <end position="61"/>
    </location>
</feature>
<gene>
    <name evidence="3" type="ORF">PV328_004023</name>
</gene>
<comment type="caution">
    <text evidence="3">The sequence shown here is derived from an EMBL/GenBank/DDBJ whole genome shotgun (WGS) entry which is preliminary data.</text>
</comment>
<reference evidence="3" key="2">
    <citation type="submission" date="2023-03" db="EMBL/GenBank/DDBJ databases">
        <authorList>
            <person name="Inwood S.N."/>
            <person name="Skelly J.G."/>
            <person name="Guhlin J."/>
            <person name="Harrop T.W.R."/>
            <person name="Goldson S.G."/>
            <person name="Dearden P.K."/>
        </authorList>
    </citation>
    <scope>NUCLEOTIDE SEQUENCE</scope>
    <source>
        <strain evidence="3">Irish</strain>
        <tissue evidence="3">Whole body</tissue>
    </source>
</reference>
<keyword evidence="2" id="KW-0472">Membrane</keyword>
<dbReference type="Proteomes" id="UP001168990">
    <property type="component" value="Unassembled WGS sequence"/>
</dbReference>
<organism evidence="3 4">
    <name type="scientific">Microctonus aethiopoides</name>
    <dbReference type="NCBI Taxonomy" id="144406"/>
    <lineage>
        <taxon>Eukaryota</taxon>
        <taxon>Metazoa</taxon>
        <taxon>Ecdysozoa</taxon>
        <taxon>Arthropoda</taxon>
        <taxon>Hexapoda</taxon>
        <taxon>Insecta</taxon>
        <taxon>Pterygota</taxon>
        <taxon>Neoptera</taxon>
        <taxon>Endopterygota</taxon>
        <taxon>Hymenoptera</taxon>
        <taxon>Apocrita</taxon>
        <taxon>Ichneumonoidea</taxon>
        <taxon>Braconidae</taxon>
        <taxon>Euphorinae</taxon>
        <taxon>Microctonus</taxon>
    </lineage>
</organism>
<feature type="transmembrane region" description="Helical" evidence="2">
    <location>
        <begin position="102"/>
        <end position="118"/>
    </location>
</feature>
<dbReference type="EMBL" id="JAQQBS010001422">
    <property type="protein sequence ID" value="KAK0165516.1"/>
    <property type="molecule type" value="Genomic_DNA"/>
</dbReference>
<reference evidence="3" key="1">
    <citation type="journal article" date="2023" name="bioRxiv">
        <title>Scaffold-level genome assemblies of two parasitoid biocontrol wasps reveal the parthenogenesis mechanism and an associated novel virus.</title>
        <authorList>
            <person name="Inwood S."/>
            <person name="Skelly J."/>
            <person name="Guhlin J."/>
            <person name="Harrop T."/>
            <person name="Goldson S."/>
            <person name="Dearden P."/>
        </authorList>
    </citation>
    <scope>NUCLEOTIDE SEQUENCE</scope>
    <source>
        <strain evidence="3">Irish</strain>
        <tissue evidence="3">Whole body</tissue>
    </source>
</reference>
<keyword evidence="2" id="KW-1133">Transmembrane helix</keyword>
<evidence type="ECO:0000256" key="1">
    <source>
        <dbReference type="SAM" id="MobiDB-lite"/>
    </source>
</evidence>
<keyword evidence="4" id="KW-1185">Reference proteome</keyword>
<feature type="compositionally biased region" description="Low complexity" evidence="1">
    <location>
        <begin position="34"/>
        <end position="48"/>
    </location>
</feature>
<keyword evidence="2" id="KW-0812">Transmembrane</keyword>
<dbReference type="PROSITE" id="PS51257">
    <property type="entry name" value="PROKAR_LIPOPROTEIN"/>
    <property type="match status" value="1"/>
</dbReference>
<evidence type="ECO:0000256" key="2">
    <source>
        <dbReference type="SAM" id="Phobius"/>
    </source>
</evidence>
<proteinExistence type="predicted"/>
<accession>A0AA39F9Q8</accession>